<evidence type="ECO:0000313" key="7">
    <source>
        <dbReference type="EMBL" id="QWU89275.1"/>
    </source>
</evidence>
<dbReference type="SUPFAM" id="SSF55811">
    <property type="entry name" value="Nudix"/>
    <property type="match status" value="1"/>
</dbReference>
<dbReference type="PANTHER" id="PTHR43758:SF2">
    <property type="entry name" value="OXIDIZED PURINE NUCLEOSIDE TRIPHOSPHATE HYDROLASE"/>
    <property type="match status" value="1"/>
</dbReference>
<dbReference type="Pfam" id="PF14519">
    <property type="entry name" value="Macro_2"/>
    <property type="match status" value="1"/>
</dbReference>
<dbReference type="EMBL" id="CP076664">
    <property type="protein sequence ID" value="QWU89275.1"/>
    <property type="molecule type" value="Genomic_DNA"/>
</dbReference>
<proteinExistence type="inferred from homology"/>
<evidence type="ECO:0000256" key="5">
    <source>
        <dbReference type="ARBA" id="ARBA00022842"/>
    </source>
</evidence>
<dbReference type="PANTHER" id="PTHR43758">
    <property type="entry name" value="7,8-DIHYDRO-8-OXOGUANINE TRIPHOSPHATASE"/>
    <property type="match status" value="1"/>
</dbReference>
<dbReference type="InterPro" id="IPR015797">
    <property type="entry name" value="NUDIX_hydrolase-like_dom_sf"/>
</dbReference>
<dbReference type="Gene3D" id="3.90.79.10">
    <property type="entry name" value="Nucleoside Triphosphate Pyrophosphohydrolase"/>
    <property type="match status" value="1"/>
</dbReference>
<comment type="similarity">
    <text evidence="2">Belongs to the Nudix hydrolase family.</text>
</comment>
<keyword evidence="8" id="KW-1185">Reference proteome</keyword>
<dbReference type="PROSITE" id="PS51462">
    <property type="entry name" value="NUDIX"/>
    <property type="match status" value="1"/>
</dbReference>
<dbReference type="Gene3D" id="3.40.220.10">
    <property type="entry name" value="Leucine Aminopeptidase, subunit E, domain 1"/>
    <property type="match status" value="1"/>
</dbReference>
<sequence>MKFYFVNTTPVLVKCLEDAIAEVAPYLPNQIKMSVINRPLRDFVISKDPENTAIVTPANSFSFMGGGFDKAVLSLISEDHKKERDVETAIQNYSLSQNHGFLIPGSAHSVRLSEIPYTSGSLAVNKGVSTLIQVPTMEVPGPILHEKAFYSTWAALTSLTSLSDIEAAVFPAFGAGFGGVPPGTCARLMVGALALWYMPAPSPLARSAGVLLYLRKDYRKLGKSSDLAAIEQFYTEHGKSSFTQTGKEAQHWPLPWHLAHTRMTTTRYKYTLGFIYCPETEQVLFLNRQKSPWMGRWNGVGGKLDPEESPLECIIRETEEETGLKVSSYKDKGVLRWARDGADLGGVHLFVAEVPSSFVADYKTPRCFCHEGVLDWKKLDWLLHKENTGVVDNIQILLSDLIFKEDRKVWIAEYTDGALSRCEVIETLS</sequence>
<dbReference type="InterPro" id="IPR043472">
    <property type="entry name" value="Macro_dom-like"/>
</dbReference>
<accession>A0ABX8I9A1</accession>
<dbReference type="Pfam" id="PF00293">
    <property type="entry name" value="NUDIX"/>
    <property type="match status" value="1"/>
</dbReference>
<dbReference type="InterPro" id="IPR000086">
    <property type="entry name" value="NUDIX_hydrolase_dom"/>
</dbReference>
<dbReference type="InterPro" id="IPR020084">
    <property type="entry name" value="NUDIX_hydrolase_CS"/>
</dbReference>
<comment type="cofactor">
    <cofactor evidence="1">
        <name>Mg(2+)</name>
        <dbReference type="ChEBI" id="CHEBI:18420"/>
    </cofactor>
</comment>
<dbReference type="SUPFAM" id="SSF52949">
    <property type="entry name" value="Macro domain-like"/>
    <property type="match status" value="1"/>
</dbReference>
<gene>
    <name evidence="7" type="ORF">CA3LBN_003598</name>
</gene>
<protein>
    <recommendedName>
        <fullName evidence="6">Nudix hydrolase domain-containing protein</fullName>
    </recommendedName>
</protein>
<evidence type="ECO:0000259" key="6">
    <source>
        <dbReference type="PROSITE" id="PS51462"/>
    </source>
</evidence>
<keyword evidence="3" id="KW-0479">Metal-binding</keyword>
<evidence type="ECO:0000313" key="8">
    <source>
        <dbReference type="Proteomes" id="UP000825434"/>
    </source>
</evidence>
<feature type="domain" description="Nudix hydrolase" evidence="6">
    <location>
        <begin position="266"/>
        <end position="403"/>
    </location>
</feature>
<keyword evidence="5" id="KW-0460">Magnesium</keyword>
<evidence type="ECO:0000256" key="2">
    <source>
        <dbReference type="ARBA" id="ARBA00005582"/>
    </source>
</evidence>
<organism evidence="7 8">
    <name type="scientific">Candidozyma haemuli</name>
    <dbReference type="NCBI Taxonomy" id="45357"/>
    <lineage>
        <taxon>Eukaryota</taxon>
        <taxon>Fungi</taxon>
        <taxon>Dikarya</taxon>
        <taxon>Ascomycota</taxon>
        <taxon>Saccharomycotina</taxon>
        <taxon>Pichiomycetes</taxon>
        <taxon>Metschnikowiaceae</taxon>
        <taxon>Candidozyma</taxon>
    </lineage>
</organism>
<reference evidence="7 8" key="1">
    <citation type="submission" date="2021-06" db="EMBL/GenBank/DDBJ databases">
        <title>Candida outbreak in Lebanon.</title>
        <authorList>
            <person name="Finianos M."/>
        </authorList>
    </citation>
    <scope>NUCLEOTIDE SEQUENCE [LARGE SCALE GENOMIC DNA]</scope>
    <source>
        <strain evidence="7">CA3LBN</strain>
    </source>
</reference>
<evidence type="ECO:0000256" key="3">
    <source>
        <dbReference type="ARBA" id="ARBA00022723"/>
    </source>
</evidence>
<dbReference type="PROSITE" id="PS00893">
    <property type="entry name" value="NUDIX_BOX"/>
    <property type="match status" value="1"/>
</dbReference>
<name>A0ABX8I9A1_9ASCO</name>
<dbReference type="CDD" id="cd18886">
    <property type="entry name" value="NUDIX_MutT_Nudt1"/>
    <property type="match status" value="1"/>
</dbReference>
<evidence type="ECO:0000256" key="1">
    <source>
        <dbReference type="ARBA" id="ARBA00001946"/>
    </source>
</evidence>
<evidence type="ECO:0000256" key="4">
    <source>
        <dbReference type="ARBA" id="ARBA00022801"/>
    </source>
</evidence>
<keyword evidence="4" id="KW-0378">Hydrolase</keyword>
<dbReference type="InterPro" id="IPR028071">
    <property type="entry name" value="Macro-like_dom"/>
</dbReference>
<dbReference type="Proteomes" id="UP000825434">
    <property type="component" value="Chromosome 4"/>
</dbReference>